<dbReference type="GO" id="GO:0003677">
    <property type="term" value="F:DNA binding"/>
    <property type="evidence" value="ECO:0007669"/>
    <property type="project" value="UniProtKB-KW"/>
</dbReference>
<dbReference type="InterPro" id="IPR009061">
    <property type="entry name" value="DNA-bd_dom_put_sf"/>
</dbReference>
<dbReference type="SMART" id="SM00422">
    <property type="entry name" value="HTH_MERR"/>
    <property type="match status" value="1"/>
</dbReference>
<dbReference type="RefSeq" id="WP_274373015.1">
    <property type="nucleotide sequence ID" value="NZ_CP072943.1"/>
</dbReference>
<dbReference type="Pfam" id="PF13411">
    <property type="entry name" value="MerR_1"/>
    <property type="match status" value="1"/>
</dbReference>
<evidence type="ECO:0000256" key="4">
    <source>
        <dbReference type="ARBA" id="ARBA00023163"/>
    </source>
</evidence>
<dbReference type="InterPro" id="IPR047057">
    <property type="entry name" value="MerR_fam"/>
</dbReference>
<dbReference type="EMBL" id="CP072943">
    <property type="protein sequence ID" value="QTX31826.1"/>
    <property type="molecule type" value="Genomic_DNA"/>
</dbReference>
<protein>
    <submittedName>
        <fullName evidence="6">MerR family transcriptional regulator</fullName>
    </submittedName>
</protein>
<name>A0A9Q7EYB5_9BACT</name>
<keyword evidence="4" id="KW-0804">Transcription</keyword>
<evidence type="ECO:0000313" key="7">
    <source>
        <dbReference type="Proteomes" id="UP000671879"/>
    </source>
</evidence>
<evidence type="ECO:0000256" key="3">
    <source>
        <dbReference type="ARBA" id="ARBA00023125"/>
    </source>
</evidence>
<evidence type="ECO:0000256" key="2">
    <source>
        <dbReference type="ARBA" id="ARBA00023015"/>
    </source>
</evidence>
<keyword evidence="2" id="KW-0805">Transcription regulation</keyword>
<dbReference type="InterPro" id="IPR000551">
    <property type="entry name" value="MerR-type_HTH_dom"/>
</dbReference>
<keyword evidence="7" id="KW-1185">Reference proteome</keyword>
<feature type="domain" description="HTH merR-type" evidence="5">
    <location>
        <begin position="1"/>
        <end position="67"/>
    </location>
</feature>
<organism evidence="6 7">
    <name type="scientific">Aminithiophilus ramosus</name>
    <dbReference type="NCBI Taxonomy" id="3029084"/>
    <lineage>
        <taxon>Bacteria</taxon>
        <taxon>Thermotogati</taxon>
        <taxon>Synergistota</taxon>
        <taxon>Synergistia</taxon>
        <taxon>Synergistales</taxon>
        <taxon>Aminithiophilaceae</taxon>
        <taxon>Aminithiophilus</taxon>
    </lineage>
</organism>
<sequence>MKIGELSRRLGLPVETIRYYVRSGIIIPERAGKQHLFSEASVEDLKRVLELKRLGFSLHEIHRILSLRRISDPCDPEDTLELVGLYIAKKRELEERIGHLVEARDAVADEIQAIYGRCRPRNASTGVPLRALALLACPLCRGRLSLTDASMDARYVHEGTVLCPCGYRAEIRRGILRTANVNRSRHDRPDTTRELYKDLPSPLISLFAKAHNWMLERLGGLGPARVVMETHANAYLFLYIAVAAGRLAPDNLYIVVDKFPETLEMYKRKIELHRDDLDILYLADAGLDFPLADGCVDGFIDFFGSNEHQFYRHDDLLVELDRFFASDAVLLGTYFHMPPMGASVRRLCREYPEAHVRNFDLRLYRQALDRARFSVAESVAVGSVTDSGENLAFSFHEQGEELSLFSLFARRLAPPQGASGR</sequence>
<dbReference type="KEGG" id="aram:KAR29_10865"/>
<reference evidence="7" key="1">
    <citation type="submission" date="2021-04" db="EMBL/GenBank/DDBJ databases">
        <title>A novel Synergistetes isolate from a pyrite-forming mixed culture.</title>
        <authorList>
            <person name="Bunk B."/>
            <person name="Sproer C."/>
            <person name="Spring S."/>
            <person name="Pester M."/>
        </authorList>
    </citation>
    <scope>NUCLEOTIDE SEQUENCE [LARGE SCALE GENOMIC DNA]</scope>
    <source>
        <strain evidence="7">J.5.4.2-T.3.5.2</strain>
    </source>
</reference>
<evidence type="ECO:0000313" key="6">
    <source>
        <dbReference type="EMBL" id="QTX31826.1"/>
    </source>
</evidence>
<dbReference type="AlphaFoldDB" id="A0A9Q7EYB5"/>
<evidence type="ECO:0000256" key="1">
    <source>
        <dbReference type="ARBA" id="ARBA00022491"/>
    </source>
</evidence>
<gene>
    <name evidence="6" type="ORF">KAR29_10865</name>
</gene>
<dbReference type="Proteomes" id="UP000671879">
    <property type="component" value="Chromosome"/>
</dbReference>
<dbReference type="SUPFAM" id="SSF46955">
    <property type="entry name" value="Putative DNA-binding domain"/>
    <property type="match status" value="1"/>
</dbReference>
<proteinExistence type="predicted"/>
<dbReference type="GO" id="GO:0003700">
    <property type="term" value="F:DNA-binding transcription factor activity"/>
    <property type="evidence" value="ECO:0007669"/>
    <property type="project" value="InterPro"/>
</dbReference>
<evidence type="ECO:0000259" key="5">
    <source>
        <dbReference type="PROSITE" id="PS50937"/>
    </source>
</evidence>
<accession>A0A9Q7EYB5</accession>
<dbReference type="Gene3D" id="1.10.1660.10">
    <property type="match status" value="1"/>
</dbReference>
<dbReference type="PANTHER" id="PTHR30204:SF69">
    <property type="entry name" value="MERR-FAMILY TRANSCRIPTIONAL REGULATOR"/>
    <property type="match status" value="1"/>
</dbReference>
<keyword evidence="1" id="KW-0678">Repressor</keyword>
<dbReference type="PANTHER" id="PTHR30204">
    <property type="entry name" value="REDOX-CYCLING DRUG-SENSING TRANSCRIPTIONAL ACTIVATOR SOXR"/>
    <property type="match status" value="1"/>
</dbReference>
<keyword evidence="3" id="KW-0238">DNA-binding</keyword>
<dbReference type="PROSITE" id="PS50937">
    <property type="entry name" value="HTH_MERR_2"/>
    <property type="match status" value="1"/>
</dbReference>